<protein>
    <submittedName>
        <fullName evidence="1">Uncharacterized protein</fullName>
    </submittedName>
</protein>
<keyword evidence="2" id="KW-1185">Reference proteome</keyword>
<dbReference type="EMBL" id="REGN01005052">
    <property type="protein sequence ID" value="RNA15044.1"/>
    <property type="molecule type" value="Genomic_DNA"/>
</dbReference>
<dbReference type="Proteomes" id="UP000276133">
    <property type="component" value="Unassembled WGS sequence"/>
</dbReference>
<reference evidence="1 2" key="1">
    <citation type="journal article" date="2018" name="Sci. Rep.">
        <title>Genomic signatures of local adaptation to the degree of environmental predictability in rotifers.</title>
        <authorList>
            <person name="Franch-Gras L."/>
            <person name="Hahn C."/>
            <person name="Garcia-Roger E.M."/>
            <person name="Carmona M.J."/>
            <person name="Serra M."/>
            <person name="Gomez A."/>
        </authorList>
    </citation>
    <scope>NUCLEOTIDE SEQUENCE [LARGE SCALE GENOMIC DNA]</scope>
    <source>
        <strain evidence="1">HYR1</strain>
    </source>
</reference>
<dbReference type="AlphaFoldDB" id="A0A3M7QVA7"/>
<gene>
    <name evidence="1" type="ORF">BpHYR1_017353</name>
</gene>
<organism evidence="1 2">
    <name type="scientific">Brachionus plicatilis</name>
    <name type="common">Marine rotifer</name>
    <name type="synonym">Brachionus muelleri</name>
    <dbReference type="NCBI Taxonomy" id="10195"/>
    <lineage>
        <taxon>Eukaryota</taxon>
        <taxon>Metazoa</taxon>
        <taxon>Spiralia</taxon>
        <taxon>Gnathifera</taxon>
        <taxon>Rotifera</taxon>
        <taxon>Eurotatoria</taxon>
        <taxon>Monogononta</taxon>
        <taxon>Pseudotrocha</taxon>
        <taxon>Ploima</taxon>
        <taxon>Brachionidae</taxon>
        <taxon>Brachionus</taxon>
    </lineage>
</organism>
<evidence type="ECO:0000313" key="2">
    <source>
        <dbReference type="Proteomes" id="UP000276133"/>
    </source>
</evidence>
<proteinExistence type="predicted"/>
<evidence type="ECO:0000313" key="1">
    <source>
        <dbReference type="EMBL" id="RNA15044.1"/>
    </source>
</evidence>
<name>A0A3M7QVA7_BRAPC</name>
<comment type="caution">
    <text evidence="1">The sequence shown here is derived from an EMBL/GenBank/DDBJ whole genome shotgun (WGS) entry which is preliminary data.</text>
</comment>
<sequence>MKSKFIIFRSVPKELNIDELKWYLASEAFEFKSVVSIVEFPTIYDLDKTKDVLVEFDSHESAEFVADKKSFIYQSKSKRFELKPLIYYKGH</sequence>
<accession>A0A3M7QVA7</accession>